<dbReference type="HOGENOM" id="CLU_035990_6_3_9"/>
<dbReference type="STRING" id="44009.RV01_GL000019"/>
<reference evidence="9 10" key="1">
    <citation type="submission" date="2013-03" db="EMBL/GenBank/DDBJ databases">
        <title>The Genome Sequence of Enterococcus dispar ATCC_51266 (Illumina only assembly).</title>
        <authorList>
            <consortium name="The Broad Institute Genomics Platform"/>
            <consortium name="The Broad Institute Genome Sequencing Center for Infectious Disease"/>
            <person name="Earl A."/>
            <person name="Russ C."/>
            <person name="Gilmore M."/>
            <person name="Surin D."/>
            <person name="Walker B."/>
            <person name="Young S."/>
            <person name="Zeng Q."/>
            <person name="Gargeya S."/>
            <person name="Fitzgerald M."/>
            <person name="Haas B."/>
            <person name="Abouelleil A."/>
            <person name="Allen A.W."/>
            <person name="Alvarado L."/>
            <person name="Arachchi H.M."/>
            <person name="Berlin A.M."/>
            <person name="Chapman S.B."/>
            <person name="Gainer-Dewar J."/>
            <person name="Goldberg J."/>
            <person name="Griggs A."/>
            <person name="Gujja S."/>
            <person name="Hansen M."/>
            <person name="Howarth C."/>
            <person name="Imamovic A."/>
            <person name="Ireland A."/>
            <person name="Larimer J."/>
            <person name="McCowan C."/>
            <person name="Murphy C."/>
            <person name="Pearson M."/>
            <person name="Poon T.W."/>
            <person name="Priest M."/>
            <person name="Roberts A."/>
            <person name="Saif S."/>
            <person name="Shea T."/>
            <person name="Sisk P."/>
            <person name="Sykes S."/>
            <person name="Wortman J."/>
            <person name="Nusbaum C."/>
            <person name="Birren B."/>
        </authorList>
    </citation>
    <scope>NUCLEOTIDE SEQUENCE [LARGE SCALE GENOMIC DNA]</scope>
    <source>
        <strain evidence="9 10">ATCC 51266</strain>
    </source>
</reference>
<dbReference type="Gene3D" id="3.90.1680.10">
    <property type="entry name" value="SOS response associated peptidase-like"/>
    <property type="match status" value="1"/>
</dbReference>
<dbReference type="InterPro" id="IPR036590">
    <property type="entry name" value="SRAP-like"/>
</dbReference>
<dbReference type="Proteomes" id="UP000014127">
    <property type="component" value="Unassembled WGS sequence"/>
</dbReference>
<comment type="similarity">
    <text evidence="1 8">Belongs to the SOS response-associated peptidase family.</text>
</comment>
<protein>
    <recommendedName>
        <fullName evidence="8">Abasic site processing protein</fullName>
        <ecNumber evidence="8">3.4.-.-</ecNumber>
    </recommendedName>
</protein>
<keyword evidence="5" id="KW-0190">Covalent protein-DNA linkage</keyword>
<sequence>MCGRYLFDLKTTELNRYYEQLQHLGKIGEVFPSEKVITLATNPAGKVHLGITNWGFTTSKNKRRIINARCETVTEKPLFSESFRQRRCVFPMTGFFEWDSGKNKILFRPTAEEAIYVGGFYREHQNELESVILTTIPNKTVAPVHDRMPLIIKKDEIRAWLTDFNFASNYCRQQCDSQLILEKSMPEN</sequence>
<keyword evidence="3" id="KW-0227">DNA damage</keyword>
<gene>
    <name evidence="9" type="ORF">OMK_00853</name>
</gene>
<dbReference type="RefSeq" id="WP_016172036.1">
    <property type="nucleotide sequence ID" value="NZ_ASWK01000001.1"/>
</dbReference>
<evidence type="ECO:0000313" key="10">
    <source>
        <dbReference type="Proteomes" id="UP000014127"/>
    </source>
</evidence>
<evidence type="ECO:0000256" key="4">
    <source>
        <dbReference type="ARBA" id="ARBA00022801"/>
    </source>
</evidence>
<proteinExistence type="inferred from homology"/>
<evidence type="ECO:0000256" key="6">
    <source>
        <dbReference type="ARBA" id="ARBA00023125"/>
    </source>
</evidence>
<dbReference type="GO" id="GO:0106300">
    <property type="term" value="P:protein-DNA covalent cross-linking repair"/>
    <property type="evidence" value="ECO:0007669"/>
    <property type="project" value="InterPro"/>
</dbReference>
<dbReference type="GO" id="GO:0016829">
    <property type="term" value="F:lyase activity"/>
    <property type="evidence" value="ECO:0007669"/>
    <property type="project" value="UniProtKB-KW"/>
</dbReference>
<dbReference type="GO" id="GO:0008233">
    <property type="term" value="F:peptidase activity"/>
    <property type="evidence" value="ECO:0007669"/>
    <property type="project" value="UniProtKB-KW"/>
</dbReference>
<accession>S1NVX3</accession>
<dbReference type="GO" id="GO:0003697">
    <property type="term" value="F:single-stranded DNA binding"/>
    <property type="evidence" value="ECO:0007669"/>
    <property type="project" value="InterPro"/>
</dbReference>
<comment type="caution">
    <text evidence="9">The sequence shown here is derived from an EMBL/GenBank/DDBJ whole genome shotgun (WGS) entry which is preliminary data.</text>
</comment>
<keyword evidence="7" id="KW-0456">Lyase</keyword>
<evidence type="ECO:0000256" key="1">
    <source>
        <dbReference type="ARBA" id="ARBA00008136"/>
    </source>
</evidence>
<dbReference type="InterPro" id="IPR003738">
    <property type="entry name" value="SRAP"/>
</dbReference>
<keyword evidence="6" id="KW-0238">DNA-binding</keyword>
<dbReference type="Pfam" id="PF02586">
    <property type="entry name" value="SRAP"/>
    <property type="match status" value="1"/>
</dbReference>
<evidence type="ECO:0000313" key="9">
    <source>
        <dbReference type="EMBL" id="EOT43498.1"/>
    </source>
</evidence>
<name>S1NVX3_9ENTE</name>
<dbReference type="PANTHER" id="PTHR13604:SF0">
    <property type="entry name" value="ABASIC SITE PROCESSING PROTEIN HMCES"/>
    <property type="match status" value="1"/>
</dbReference>
<organism evidence="9 10">
    <name type="scientific">Enterococcus dispar ATCC 51266</name>
    <dbReference type="NCBI Taxonomy" id="1139219"/>
    <lineage>
        <taxon>Bacteria</taxon>
        <taxon>Bacillati</taxon>
        <taxon>Bacillota</taxon>
        <taxon>Bacilli</taxon>
        <taxon>Lactobacillales</taxon>
        <taxon>Enterococcaceae</taxon>
        <taxon>Enterococcus</taxon>
    </lineage>
</organism>
<dbReference type="PANTHER" id="PTHR13604">
    <property type="entry name" value="DC12-RELATED"/>
    <property type="match status" value="1"/>
</dbReference>
<dbReference type="SUPFAM" id="SSF143081">
    <property type="entry name" value="BB1717-like"/>
    <property type="match status" value="1"/>
</dbReference>
<evidence type="ECO:0000256" key="7">
    <source>
        <dbReference type="ARBA" id="ARBA00023239"/>
    </source>
</evidence>
<keyword evidence="10" id="KW-1185">Reference proteome</keyword>
<dbReference type="eggNOG" id="COG2135">
    <property type="taxonomic scope" value="Bacteria"/>
</dbReference>
<dbReference type="OrthoDB" id="9782620at2"/>
<dbReference type="GO" id="GO:0006508">
    <property type="term" value="P:proteolysis"/>
    <property type="evidence" value="ECO:0007669"/>
    <property type="project" value="UniProtKB-KW"/>
</dbReference>
<dbReference type="PATRIC" id="fig|1139219.3.peg.821"/>
<keyword evidence="2 8" id="KW-0645">Protease</keyword>
<keyword evidence="4 8" id="KW-0378">Hydrolase</keyword>
<evidence type="ECO:0000256" key="5">
    <source>
        <dbReference type="ARBA" id="ARBA00023124"/>
    </source>
</evidence>
<dbReference type="EC" id="3.4.-.-" evidence="8"/>
<evidence type="ECO:0000256" key="2">
    <source>
        <dbReference type="ARBA" id="ARBA00022670"/>
    </source>
</evidence>
<dbReference type="EMBL" id="AHYR01000003">
    <property type="protein sequence ID" value="EOT43498.1"/>
    <property type="molecule type" value="Genomic_DNA"/>
</dbReference>
<dbReference type="AlphaFoldDB" id="S1NVX3"/>
<evidence type="ECO:0000256" key="3">
    <source>
        <dbReference type="ARBA" id="ARBA00022763"/>
    </source>
</evidence>
<evidence type="ECO:0000256" key="8">
    <source>
        <dbReference type="RuleBase" id="RU364100"/>
    </source>
</evidence>